<feature type="domain" description="AtuA-like ferredoxin-fold" evidence="2">
    <location>
        <begin position="540"/>
        <end position="638"/>
    </location>
</feature>
<reference evidence="4" key="2">
    <citation type="submission" date="2010-03" db="EMBL/GenBank/DDBJ databases">
        <title>The genome sequence of Coccidioides posadasii strain Silveira.</title>
        <authorList>
            <consortium name="The Broad Institute Genome Sequencing Center for Infectious Disease"/>
            <person name="Neafsey D."/>
            <person name="Orbach M."/>
            <person name="Henn M.R."/>
            <person name="Cole G.T."/>
            <person name="Galgiani J."/>
            <person name="Gardner M.J."/>
            <person name="Kirkland T.N."/>
            <person name="Taylor J.W."/>
            <person name="Young S.K."/>
            <person name="Zeng Q."/>
            <person name="Koehrsen M."/>
            <person name="Alvarado L."/>
            <person name="Berlin A."/>
            <person name="Borenstein D."/>
            <person name="Chapman S.B."/>
            <person name="Chen Z."/>
            <person name="Engels R."/>
            <person name="Freedman E."/>
            <person name="Gellesch M."/>
            <person name="Goldberg J."/>
            <person name="Griggs A."/>
            <person name="Gujja S."/>
            <person name="Heilman E."/>
            <person name="Heiman D."/>
            <person name="Howarth C."/>
            <person name="Jen D."/>
            <person name="Larson L."/>
            <person name="Mehta T."/>
            <person name="Neiman D."/>
            <person name="Park D."/>
            <person name="Pearson M."/>
            <person name="Richards J."/>
            <person name="Roberts A."/>
            <person name="Saif S."/>
            <person name="Shea T."/>
            <person name="Shenoy N."/>
            <person name="Sisk P."/>
            <person name="Stolte C."/>
            <person name="Sykes S."/>
            <person name="Walk T."/>
            <person name="White J."/>
            <person name="Yandava C."/>
            <person name="Haas B."/>
            <person name="Nusbaum C."/>
            <person name="Birren B."/>
        </authorList>
    </citation>
    <scope>NUCLEOTIDE SEQUENCE [LARGE SCALE GENOMIC DNA]</scope>
    <source>
        <strain evidence="4">RMSCC 757 / Silveira</strain>
    </source>
</reference>
<proteinExistence type="predicted"/>
<keyword evidence="4" id="KW-1185">Reference proteome</keyword>
<dbReference type="PANTHER" id="PTHR47585:SF1">
    <property type="entry name" value="DUF1446 DOMAIN-CONTAINING PROTEIN"/>
    <property type="match status" value="1"/>
</dbReference>
<dbReference type="OMA" id="MVSAHAY"/>
<reference evidence="4" key="1">
    <citation type="journal article" date="2010" name="Genome Res.">
        <title>Population genomic sequencing of Coccidioides fungi reveals recent hybridization and transposon control.</title>
        <authorList>
            <person name="Neafsey D.E."/>
            <person name="Barker B.M."/>
            <person name="Sharpton T.J."/>
            <person name="Stajich J.E."/>
            <person name="Park D.J."/>
            <person name="Whiston E."/>
            <person name="Hung C.-Y."/>
            <person name="McMahan C."/>
            <person name="White J."/>
            <person name="Sykes S."/>
            <person name="Heiman D."/>
            <person name="Young S."/>
            <person name="Zeng Q."/>
            <person name="Abouelleil A."/>
            <person name="Aftuck L."/>
            <person name="Bessette D."/>
            <person name="Brown A."/>
            <person name="FitzGerald M."/>
            <person name="Lui A."/>
            <person name="Macdonald J.P."/>
            <person name="Priest M."/>
            <person name="Orbach M.J."/>
            <person name="Galgiani J.N."/>
            <person name="Kirkland T.N."/>
            <person name="Cole G.T."/>
            <person name="Birren B.W."/>
            <person name="Henn M.R."/>
            <person name="Taylor J.W."/>
            <person name="Rounsley S.D."/>
        </authorList>
    </citation>
    <scope>NUCLEOTIDE SEQUENCE [LARGE SCALE GENOMIC DNA]</scope>
    <source>
        <strain evidence="4">RMSCC 757 / Silveira</strain>
    </source>
</reference>
<dbReference type="OrthoDB" id="4181500at2759"/>
<evidence type="ECO:0000259" key="2">
    <source>
        <dbReference type="Pfam" id="PF23544"/>
    </source>
</evidence>
<evidence type="ECO:0008006" key="5">
    <source>
        <dbReference type="Google" id="ProtNLM"/>
    </source>
</evidence>
<evidence type="ECO:0000313" key="4">
    <source>
        <dbReference type="Proteomes" id="UP000002497"/>
    </source>
</evidence>
<feature type="domain" description="Acyclic terpene utilisation N-terminal" evidence="1">
    <location>
        <begin position="69"/>
        <end position="493"/>
    </location>
</feature>
<dbReference type="eggNOG" id="ENOG502QS8D">
    <property type="taxonomic scope" value="Eukaryota"/>
</dbReference>
<dbReference type="Pfam" id="PF07287">
    <property type="entry name" value="AtuA"/>
    <property type="match status" value="1"/>
</dbReference>
<accession>E9CS42</accession>
<dbReference type="PANTHER" id="PTHR47585">
    <property type="match status" value="1"/>
</dbReference>
<sequence>MGTDGDKGNICLMNGGIIKDGFIRHIYSLFIFIPTPNCANTWGSRDRKWHKAATLDGPAKGSAPRSRISDVASEMNLAEHAEAVIAGKHPGYDPYALDGIEKSIDAIWEKQIKLILNAGALNPRGLAKEVSDLIRSRGYDLKVAYVAGDNLLEEVRKSLEITGQLPAHLDSNNDQVQLQAHATDLLDTHKKPVVSANAYLGARAIVKGLEQGADIIICGRVADASPVIGAAWFWHGWSDTDYDALAGGLVAGHLIECSAYVTGSNFSGFTEFDTDMFLDLPFGIAEVAEDGTTVVTKHENTKGLVNADVVKCQFLYELQGDVYLNSDVKAYTRDIVIENIGKDRVKVSGVKGAPPPPTTKLAIFYRGGYEGQLLVNATGYGTDKKWELFEKQVRFGLQKSGYGDKFQFLEFQICGTPAVNPSSQLQSTTYCRVVSQADEADSIMAVPKAMQEFTMQHFSGFHLSLDMRTAIPRPYLAFYPALYPQQALNETVTFLNPSGADDFSIAAGHPSRYEPLEARCNYETNGPCDLCSFGPMKTVHLGDIALGRSGDKGANINIGLFVRSVASWDWFRTFMTRERIRELLGQDDRGYFIERVEFPNLLAVHFVIYGILGRGVSSSTKLDCLGKGFADYLRDKWVEVPTQFLEASANL</sequence>
<dbReference type="VEuPathDB" id="FungiDB:D8B26_006852"/>
<dbReference type="HOGENOM" id="CLU_012617_0_0_1"/>
<dbReference type="VEuPathDB" id="FungiDB:CPSG_01262"/>
<name>E9CS42_COCPS</name>
<gene>
    <name evidence="3" type="ORF">CPSG_01262</name>
</gene>
<evidence type="ECO:0000313" key="3">
    <source>
        <dbReference type="EMBL" id="EFW23363.1"/>
    </source>
</evidence>
<dbReference type="AlphaFoldDB" id="E9CS42"/>
<dbReference type="Pfam" id="PF23544">
    <property type="entry name" value="AtuA_ferredoxin"/>
    <property type="match status" value="1"/>
</dbReference>
<dbReference type="InterPro" id="IPR056362">
    <property type="entry name" value="AtuA-like_ferredoxin_dom"/>
</dbReference>
<evidence type="ECO:0000259" key="1">
    <source>
        <dbReference type="Pfam" id="PF07287"/>
    </source>
</evidence>
<dbReference type="InterPro" id="IPR010839">
    <property type="entry name" value="AtuA_N"/>
</dbReference>
<dbReference type="EMBL" id="GL636486">
    <property type="protein sequence ID" value="EFW23363.1"/>
    <property type="molecule type" value="Genomic_DNA"/>
</dbReference>
<organism evidence="4">
    <name type="scientific">Coccidioides posadasii (strain RMSCC 757 / Silveira)</name>
    <name type="common">Valley fever fungus</name>
    <dbReference type="NCBI Taxonomy" id="443226"/>
    <lineage>
        <taxon>Eukaryota</taxon>
        <taxon>Fungi</taxon>
        <taxon>Dikarya</taxon>
        <taxon>Ascomycota</taxon>
        <taxon>Pezizomycotina</taxon>
        <taxon>Eurotiomycetes</taxon>
        <taxon>Eurotiomycetidae</taxon>
        <taxon>Onygenales</taxon>
        <taxon>Onygenaceae</taxon>
        <taxon>Coccidioides</taxon>
    </lineage>
</organism>
<dbReference type="Proteomes" id="UP000002497">
    <property type="component" value="Unassembled WGS sequence"/>
</dbReference>
<protein>
    <recommendedName>
        <fullName evidence="5">DUF1446 domain-containing protein</fullName>
    </recommendedName>
</protein>